<keyword evidence="2" id="KW-1185">Reference proteome</keyword>
<feature type="non-terminal residue" evidence="1">
    <location>
        <position position="173"/>
    </location>
</feature>
<evidence type="ECO:0000313" key="1">
    <source>
        <dbReference type="EMBL" id="ETO20512.1"/>
    </source>
</evidence>
<accession>X6N5C8</accession>
<comment type="caution">
    <text evidence="1">The sequence shown here is derived from an EMBL/GenBank/DDBJ whole genome shotgun (WGS) entry which is preliminary data.</text>
</comment>
<name>X6N5C8_RETFI</name>
<evidence type="ECO:0000313" key="2">
    <source>
        <dbReference type="Proteomes" id="UP000023152"/>
    </source>
</evidence>
<dbReference type="AlphaFoldDB" id="X6N5C8"/>
<dbReference type="EMBL" id="ASPP01012534">
    <property type="protein sequence ID" value="ETO20512.1"/>
    <property type="molecule type" value="Genomic_DNA"/>
</dbReference>
<gene>
    <name evidence="1" type="ORF">RFI_16706</name>
</gene>
<proteinExistence type="predicted"/>
<reference evidence="1 2" key="1">
    <citation type="journal article" date="2013" name="Curr. Biol.">
        <title>The Genome of the Foraminiferan Reticulomyxa filosa.</title>
        <authorList>
            <person name="Glockner G."/>
            <person name="Hulsmann N."/>
            <person name="Schleicher M."/>
            <person name="Noegel A.A."/>
            <person name="Eichinger L."/>
            <person name="Gallinger C."/>
            <person name="Pawlowski J."/>
            <person name="Sierra R."/>
            <person name="Euteneuer U."/>
            <person name="Pillet L."/>
            <person name="Moustafa A."/>
            <person name="Platzer M."/>
            <person name="Groth M."/>
            <person name="Szafranski K."/>
            <person name="Schliwa M."/>
        </authorList>
    </citation>
    <scope>NUCLEOTIDE SEQUENCE [LARGE SCALE GENOMIC DNA]</scope>
</reference>
<sequence>MINYLNPQNQIISQGYLFPIESSYPQPPQHSKLTGFKNVTELRDFHKDQVAFDRLFPLLKNPKVAPIVWDILELLPPSYNHVQRVLNLVTQGNLDPSQFFQLFTVKDPYQMLYYLQILSAVILGMEYHSEYLTSFNRRMTHNDWVSKFVSCGGFGLLCELLFADEMMESSSPL</sequence>
<organism evidence="1 2">
    <name type="scientific">Reticulomyxa filosa</name>
    <dbReference type="NCBI Taxonomy" id="46433"/>
    <lineage>
        <taxon>Eukaryota</taxon>
        <taxon>Sar</taxon>
        <taxon>Rhizaria</taxon>
        <taxon>Retaria</taxon>
        <taxon>Foraminifera</taxon>
        <taxon>Monothalamids</taxon>
        <taxon>Reticulomyxidae</taxon>
        <taxon>Reticulomyxa</taxon>
    </lineage>
</organism>
<protein>
    <submittedName>
        <fullName evidence="1">Uncharacterized protein</fullName>
    </submittedName>
</protein>
<dbReference type="Proteomes" id="UP000023152">
    <property type="component" value="Unassembled WGS sequence"/>
</dbReference>